<protein>
    <recommendedName>
        <fullName evidence="3">DUF3231 family protein</fullName>
    </recommendedName>
</protein>
<reference evidence="2" key="1">
    <citation type="submission" date="2016-10" db="EMBL/GenBank/DDBJ databases">
        <authorList>
            <person name="Varghese N."/>
            <person name="Submissions S."/>
        </authorList>
    </citation>
    <scope>NUCLEOTIDE SEQUENCE [LARGE SCALE GENOMIC DNA]</scope>
    <source>
        <strain evidence="2">DSM 8344</strain>
    </source>
</reference>
<dbReference type="InterPro" id="IPR012347">
    <property type="entry name" value="Ferritin-like"/>
</dbReference>
<dbReference type="AlphaFoldDB" id="A0A1G8KJW4"/>
<dbReference type="Pfam" id="PF11553">
    <property type="entry name" value="DUF3231"/>
    <property type="match status" value="2"/>
</dbReference>
<keyword evidence="2" id="KW-1185">Reference proteome</keyword>
<name>A0A1G8KJW4_9FIRM</name>
<dbReference type="STRING" id="1121419.SAMN05443529_1394"/>
<dbReference type="EMBL" id="FNCP01000039">
    <property type="protein sequence ID" value="SDI43662.1"/>
    <property type="molecule type" value="Genomic_DNA"/>
</dbReference>
<dbReference type="InterPro" id="IPR021617">
    <property type="entry name" value="DUF3231"/>
</dbReference>
<dbReference type="OrthoDB" id="1675670at2"/>
<accession>A0A1G8KJW4</accession>
<organism evidence="1 2">
    <name type="scientific">Desulfosporosinus hippei DSM 8344</name>
    <dbReference type="NCBI Taxonomy" id="1121419"/>
    <lineage>
        <taxon>Bacteria</taxon>
        <taxon>Bacillati</taxon>
        <taxon>Bacillota</taxon>
        <taxon>Clostridia</taxon>
        <taxon>Eubacteriales</taxon>
        <taxon>Desulfitobacteriaceae</taxon>
        <taxon>Desulfosporosinus</taxon>
    </lineage>
</organism>
<evidence type="ECO:0000313" key="1">
    <source>
        <dbReference type="EMBL" id="SDI43662.1"/>
    </source>
</evidence>
<dbReference type="RefSeq" id="WP_092335633.1">
    <property type="nucleotide sequence ID" value="NZ_FNCP01000039.1"/>
</dbReference>
<dbReference type="Proteomes" id="UP000198656">
    <property type="component" value="Unassembled WGS sequence"/>
</dbReference>
<evidence type="ECO:0008006" key="3">
    <source>
        <dbReference type="Google" id="ProtNLM"/>
    </source>
</evidence>
<dbReference type="Gene3D" id="1.20.1260.10">
    <property type="match status" value="2"/>
</dbReference>
<sequence>MSELQQQYNQVNTEQVPFGVVQHNLSDIMPSASEIGNLWASYQAETMSVCFLKYYVAKSKDPDIHAVLQRALDISSQRVITIENIYNSFNHPIPEAYGQRDVDINAKQLFNETFELQYTRLMHKFVLINYCSALTVSSRSDIRAYFLECITTSCEIHQKATEVLLAKGLLLKSPSIAIPDRVDFIHDKDYFGSYLNLGNKRPLNSLEISHLVSLIEAKELLKTLNLGYSQVVKSEVVKKFVSQAKQIADKQLSGLASFLDDEDLPLTIAFGNAVSNSTESPQSDKMVMSHVTVAISFIIAQYGLALSSTSRRDLVAVFTKYVIELQSFAKDGAELMIECGWLERMPETPDRKKLLS</sequence>
<evidence type="ECO:0000313" key="2">
    <source>
        <dbReference type="Proteomes" id="UP000198656"/>
    </source>
</evidence>
<proteinExistence type="predicted"/>
<gene>
    <name evidence="1" type="ORF">SAMN05443529_1394</name>
</gene>